<protein>
    <submittedName>
        <fullName evidence="1">Uncharacterized protein</fullName>
    </submittedName>
</protein>
<dbReference type="RefSeq" id="WP_192576615.1">
    <property type="nucleotide sequence ID" value="NZ_BMMG01000004.1"/>
</dbReference>
<dbReference type="Proteomes" id="UP001570846">
    <property type="component" value="Unassembled WGS sequence"/>
</dbReference>
<organism evidence="1 2">
    <name type="scientific">Rufibacter glacialis</name>
    <dbReference type="NCBI Taxonomy" id="1259555"/>
    <lineage>
        <taxon>Bacteria</taxon>
        <taxon>Pseudomonadati</taxon>
        <taxon>Bacteroidota</taxon>
        <taxon>Cytophagia</taxon>
        <taxon>Cytophagales</taxon>
        <taxon>Hymenobacteraceae</taxon>
        <taxon>Rufibacter</taxon>
    </lineage>
</organism>
<sequence>MMKTKLLPFFLLALAFGCTRPDLVSPEEEEAIRQARAKGATILTVQKPTPIGGLVVNLLTLQDCRCPKDVICFWYGHAVATLHLQDANGQTLNQQLYLGEQLPAPNNRGFRTADTVLVQLSNKPYRIILSDVQPYPGFNNPSPSEKKAMVSVSAL</sequence>
<reference evidence="1 2" key="1">
    <citation type="submission" date="2024-08" db="EMBL/GenBank/DDBJ databases">
        <authorList>
            <person name="Wei W."/>
        </authorList>
    </citation>
    <scope>NUCLEOTIDE SEQUENCE [LARGE SCALE GENOMIC DNA]</scope>
    <source>
        <strain evidence="1 2">XU2</strain>
    </source>
</reference>
<accession>A0ABV4RCY6</accession>
<proteinExistence type="predicted"/>
<comment type="caution">
    <text evidence="1">The sequence shown here is derived from an EMBL/GenBank/DDBJ whole genome shotgun (WGS) entry which is preliminary data.</text>
</comment>
<evidence type="ECO:0000313" key="2">
    <source>
        <dbReference type="Proteomes" id="UP001570846"/>
    </source>
</evidence>
<dbReference type="PROSITE" id="PS51257">
    <property type="entry name" value="PROKAR_LIPOPROTEIN"/>
    <property type="match status" value="1"/>
</dbReference>
<dbReference type="EMBL" id="JBGOGF010000003">
    <property type="protein sequence ID" value="MFA1770976.1"/>
    <property type="molecule type" value="Genomic_DNA"/>
</dbReference>
<name>A0ABV4RCY6_9BACT</name>
<gene>
    <name evidence="1" type="ORF">ACD591_06705</name>
</gene>
<evidence type="ECO:0000313" key="1">
    <source>
        <dbReference type="EMBL" id="MFA1770976.1"/>
    </source>
</evidence>
<keyword evidence="2" id="KW-1185">Reference proteome</keyword>